<name>A0ABQ2EU33_9DEIO</name>
<dbReference type="Proteomes" id="UP000647587">
    <property type="component" value="Unassembled WGS sequence"/>
</dbReference>
<accession>A0ABQ2EU33</accession>
<dbReference type="NCBIfam" id="TIGR03356">
    <property type="entry name" value="BGL"/>
    <property type="match status" value="1"/>
</dbReference>
<dbReference type="EC" id="3.2.1.21" evidence="3 9"/>
<evidence type="ECO:0000256" key="3">
    <source>
        <dbReference type="ARBA" id="ARBA00012744"/>
    </source>
</evidence>
<evidence type="ECO:0000256" key="9">
    <source>
        <dbReference type="RuleBase" id="RU361175"/>
    </source>
</evidence>
<sequence>MTHTGPQSAPIPPFPADFTWGVATSAYQIEGAAFEDGRGPSIWDTYCRTPGKVLGGETGDVACDHYHRWAADLDLIQSLNLNAYRFSVAWPRVVPQGRGPVNKAGLDFYDRLVDGILARGMQPHVTLYHWDLPQALQDQGGWANPDVQHWFAEYALTVYGRLGDRVASYATFNEPWCTAELGYHVGRHAPGIQDLRTSLLASYHIQLAHGRAVQALREQNTTAELGTVLNLYPVDAASDDPEDEAAARLADAKINRWYLDPVFRGVFPSLAVEHYGAAMPDVDLAALAVARQPLDFLGVNYYFRQWVSRDGVSRAGPPTPGTERTAMGWEVYPEGLYRLLTDLHRDYPVKKYYITENGAAFDDQIVGGEVRDEARVRYLRTHLSELRRAMHAGVPVAGYFAWSLMDNFEWAFGYSKRFGIVHVDYDTQQRTLKDSAKWYRDFVTGRRAARPVAR</sequence>
<gene>
    <name evidence="10" type="primary">bglA</name>
    <name evidence="10" type="ORF">GCM10008955_20210</name>
</gene>
<organism evidence="10 11">
    <name type="scientific">Deinococcus malanensis</name>
    <dbReference type="NCBI Taxonomy" id="1706855"/>
    <lineage>
        <taxon>Bacteria</taxon>
        <taxon>Thermotogati</taxon>
        <taxon>Deinococcota</taxon>
        <taxon>Deinococci</taxon>
        <taxon>Deinococcales</taxon>
        <taxon>Deinococcaceae</taxon>
        <taxon>Deinococcus</taxon>
    </lineage>
</organism>
<keyword evidence="7 9" id="KW-0326">Glycosidase</keyword>
<evidence type="ECO:0000256" key="4">
    <source>
        <dbReference type="ARBA" id="ARBA00022801"/>
    </source>
</evidence>
<evidence type="ECO:0000256" key="1">
    <source>
        <dbReference type="ARBA" id="ARBA00000448"/>
    </source>
</evidence>
<keyword evidence="8" id="KW-0624">Polysaccharide degradation</keyword>
<reference evidence="11" key="1">
    <citation type="journal article" date="2019" name="Int. J. Syst. Evol. Microbiol.">
        <title>The Global Catalogue of Microorganisms (GCM) 10K type strain sequencing project: providing services to taxonomists for standard genome sequencing and annotation.</title>
        <authorList>
            <consortium name="The Broad Institute Genomics Platform"/>
            <consortium name="The Broad Institute Genome Sequencing Center for Infectious Disease"/>
            <person name="Wu L."/>
            <person name="Ma J."/>
        </authorList>
    </citation>
    <scope>NUCLEOTIDE SEQUENCE [LARGE SCALE GENOMIC DNA]</scope>
    <source>
        <strain evidence="11">JCM 30331</strain>
    </source>
</reference>
<dbReference type="PANTHER" id="PTHR10353:SF36">
    <property type="entry name" value="LP05116P"/>
    <property type="match status" value="1"/>
</dbReference>
<proteinExistence type="inferred from homology"/>
<dbReference type="SUPFAM" id="SSF51445">
    <property type="entry name" value="(Trans)glycosidases"/>
    <property type="match status" value="1"/>
</dbReference>
<dbReference type="EMBL" id="BMPP01000007">
    <property type="protein sequence ID" value="GGK26350.1"/>
    <property type="molecule type" value="Genomic_DNA"/>
</dbReference>
<dbReference type="InterPro" id="IPR033132">
    <property type="entry name" value="GH_1_N_CS"/>
</dbReference>
<keyword evidence="5" id="KW-0136">Cellulose degradation</keyword>
<dbReference type="InterPro" id="IPR017736">
    <property type="entry name" value="Glyco_hydro_1_beta-glucosidase"/>
</dbReference>
<dbReference type="InterPro" id="IPR001360">
    <property type="entry name" value="Glyco_hydro_1"/>
</dbReference>
<dbReference type="Pfam" id="PF00232">
    <property type="entry name" value="Glyco_hydro_1"/>
    <property type="match status" value="1"/>
</dbReference>
<evidence type="ECO:0000256" key="7">
    <source>
        <dbReference type="ARBA" id="ARBA00023295"/>
    </source>
</evidence>
<keyword evidence="6" id="KW-0119">Carbohydrate metabolism</keyword>
<evidence type="ECO:0000313" key="10">
    <source>
        <dbReference type="EMBL" id="GGK26350.1"/>
    </source>
</evidence>
<evidence type="ECO:0000256" key="2">
    <source>
        <dbReference type="ARBA" id="ARBA00010838"/>
    </source>
</evidence>
<dbReference type="PRINTS" id="PR00131">
    <property type="entry name" value="GLHYDRLASE1"/>
</dbReference>
<comment type="similarity">
    <text evidence="2 9">Belongs to the glycosyl hydrolase 1 family.</text>
</comment>
<evidence type="ECO:0000256" key="6">
    <source>
        <dbReference type="ARBA" id="ARBA00023277"/>
    </source>
</evidence>
<evidence type="ECO:0000256" key="5">
    <source>
        <dbReference type="ARBA" id="ARBA00023001"/>
    </source>
</evidence>
<keyword evidence="4 9" id="KW-0378">Hydrolase</keyword>
<comment type="caution">
    <text evidence="10">The sequence shown here is derived from an EMBL/GenBank/DDBJ whole genome shotgun (WGS) entry which is preliminary data.</text>
</comment>
<dbReference type="RefSeq" id="WP_189007950.1">
    <property type="nucleotide sequence ID" value="NZ_BMPP01000007.1"/>
</dbReference>
<keyword evidence="11" id="KW-1185">Reference proteome</keyword>
<comment type="catalytic activity">
    <reaction evidence="1 9">
        <text>Hydrolysis of terminal, non-reducing beta-D-glucosyl residues with release of beta-D-glucose.</text>
        <dbReference type="EC" id="3.2.1.21"/>
    </reaction>
</comment>
<evidence type="ECO:0000313" key="11">
    <source>
        <dbReference type="Proteomes" id="UP000647587"/>
    </source>
</evidence>
<protein>
    <recommendedName>
        <fullName evidence="3 9">Beta-glucosidase</fullName>
        <ecNumber evidence="3 9">3.2.1.21</ecNumber>
    </recommendedName>
</protein>
<evidence type="ECO:0000256" key="8">
    <source>
        <dbReference type="ARBA" id="ARBA00023326"/>
    </source>
</evidence>
<dbReference type="Gene3D" id="3.20.20.80">
    <property type="entry name" value="Glycosidases"/>
    <property type="match status" value="1"/>
</dbReference>
<dbReference type="PANTHER" id="PTHR10353">
    <property type="entry name" value="GLYCOSYL HYDROLASE"/>
    <property type="match status" value="1"/>
</dbReference>
<dbReference type="InterPro" id="IPR017853">
    <property type="entry name" value="GH"/>
</dbReference>
<dbReference type="PROSITE" id="PS00653">
    <property type="entry name" value="GLYCOSYL_HYDROL_F1_2"/>
    <property type="match status" value="1"/>
</dbReference>